<comment type="caution">
    <text evidence="2">The sequence shown here is derived from an EMBL/GenBank/DDBJ whole genome shotgun (WGS) entry which is preliminary data.</text>
</comment>
<gene>
    <name evidence="2" type="ORF">SK571_33735</name>
</gene>
<dbReference type="SUPFAM" id="SSF55729">
    <property type="entry name" value="Acyl-CoA N-acyltransferases (Nat)"/>
    <property type="match status" value="1"/>
</dbReference>
<dbReference type="InterPro" id="IPR038740">
    <property type="entry name" value="BioF2-like_GNAT_dom"/>
</dbReference>
<dbReference type="GO" id="GO:0016746">
    <property type="term" value="F:acyltransferase activity"/>
    <property type="evidence" value="ECO:0007669"/>
    <property type="project" value="UniProtKB-KW"/>
</dbReference>
<dbReference type="RefSeq" id="WP_319988152.1">
    <property type="nucleotide sequence ID" value="NZ_JAXAVV010000020.1"/>
</dbReference>
<organism evidence="2 3">
    <name type="scientific">Lentzea kristufekii</name>
    <dbReference type="NCBI Taxonomy" id="3095430"/>
    <lineage>
        <taxon>Bacteria</taxon>
        <taxon>Bacillati</taxon>
        <taxon>Actinomycetota</taxon>
        <taxon>Actinomycetes</taxon>
        <taxon>Pseudonocardiales</taxon>
        <taxon>Pseudonocardiaceae</taxon>
        <taxon>Lentzea</taxon>
    </lineage>
</organism>
<proteinExistence type="predicted"/>
<dbReference type="Pfam" id="PF13480">
    <property type="entry name" value="Acetyltransf_6"/>
    <property type="match status" value="1"/>
</dbReference>
<accession>A0ABU4U240</accession>
<dbReference type="Proteomes" id="UP001271792">
    <property type="component" value="Unassembled WGS sequence"/>
</dbReference>
<keyword evidence="3" id="KW-1185">Reference proteome</keyword>
<sequence>MNYSVAVATQIAELDPERWDRVIDRTGASIFYHRVFLEAFEKFPLHPVEKAAYLTVTTANGEPVAVLPAFLTHGTDPMRVLHNHFPGEADEPALLSHVWHCYQSALPTVAGNSDAWPTTVTVLTELAGQWGAAVHGFVNVDRLDPFSAWLDEAGHAGVDIEIGWGTDLSGCAGVDAYLGGLSAKRRGIMRQYLRRGESAGVRRRWLPAREGDLDGFVRLARHTATKFDNADYYQPGLFQNFVAHLGTHAWLEELRIDGELIGAALVLFDRRRVHFFATGFDLAACDRFSPFYLLFAGAVEEGIRRGLPWLAAGRRNPDFKRRHNLTSTVLRAHLMRTGTQAF</sequence>
<reference evidence="2 3" key="1">
    <citation type="submission" date="2023-11" db="EMBL/GenBank/DDBJ databases">
        <title>Lentzea sokolovensis, sp. nov., Lentzea kristufkii, sp. nov., and Lentzea miocenensis, sp. nov., rare actinobacteria from Sokolov Coal Basin, Miocene lacustrine sediment, Czech Republic.</title>
        <authorList>
            <person name="Lara A."/>
            <person name="Kotroba L."/>
            <person name="Nouioui I."/>
            <person name="Neumann-Schaal M."/>
            <person name="Mast Y."/>
            <person name="Chronakova A."/>
        </authorList>
    </citation>
    <scope>NUCLEOTIDE SEQUENCE [LARGE SCALE GENOMIC DNA]</scope>
    <source>
        <strain evidence="2 3">BCCO 10_0798</strain>
    </source>
</reference>
<dbReference type="Gene3D" id="3.40.630.30">
    <property type="match status" value="1"/>
</dbReference>
<evidence type="ECO:0000259" key="1">
    <source>
        <dbReference type="Pfam" id="PF13480"/>
    </source>
</evidence>
<keyword evidence="2" id="KW-0012">Acyltransferase</keyword>
<feature type="domain" description="BioF2-like acetyltransferase" evidence="1">
    <location>
        <begin position="183"/>
        <end position="321"/>
    </location>
</feature>
<dbReference type="EMBL" id="JAXAVV010000020">
    <property type="protein sequence ID" value="MDX8054359.1"/>
    <property type="molecule type" value="Genomic_DNA"/>
</dbReference>
<dbReference type="EC" id="2.3.1.-" evidence="2"/>
<name>A0ABU4U240_9PSEU</name>
<evidence type="ECO:0000313" key="2">
    <source>
        <dbReference type="EMBL" id="MDX8054359.1"/>
    </source>
</evidence>
<keyword evidence="2" id="KW-0808">Transferase</keyword>
<evidence type="ECO:0000313" key="3">
    <source>
        <dbReference type="Proteomes" id="UP001271792"/>
    </source>
</evidence>
<protein>
    <submittedName>
        <fullName evidence="2">GNAT family N-acetyltransferase</fullName>
        <ecNumber evidence="2">2.3.1.-</ecNumber>
    </submittedName>
</protein>
<dbReference type="InterPro" id="IPR016181">
    <property type="entry name" value="Acyl_CoA_acyltransferase"/>
</dbReference>